<protein>
    <submittedName>
        <fullName evidence="1">Uncharacterized protein</fullName>
    </submittedName>
</protein>
<comment type="caution">
    <text evidence="1">The sequence shown here is derived from an EMBL/GenBank/DDBJ whole genome shotgun (WGS) entry which is preliminary data.</text>
</comment>
<name>A0A367K778_RHIST</name>
<organism evidence="1 2">
    <name type="scientific">Rhizopus stolonifer</name>
    <name type="common">Rhizopus nigricans</name>
    <dbReference type="NCBI Taxonomy" id="4846"/>
    <lineage>
        <taxon>Eukaryota</taxon>
        <taxon>Fungi</taxon>
        <taxon>Fungi incertae sedis</taxon>
        <taxon>Mucoromycota</taxon>
        <taxon>Mucoromycotina</taxon>
        <taxon>Mucoromycetes</taxon>
        <taxon>Mucorales</taxon>
        <taxon>Mucorineae</taxon>
        <taxon>Rhizopodaceae</taxon>
        <taxon>Rhizopus</taxon>
    </lineage>
</organism>
<dbReference type="EMBL" id="PJQM01002115">
    <property type="protein sequence ID" value="RCH98025.1"/>
    <property type="molecule type" value="Genomic_DNA"/>
</dbReference>
<sequence>MTKFILMSRRLESSHANIHDTVRIQLIGWIDENKEEGIIRMELRLMRKMNKQQVLD</sequence>
<dbReference type="AlphaFoldDB" id="A0A367K778"/>
<keyword evidence="2" id="KW-1185">Reference proteome</keyword>
<dbReference type="Proteomes" id="UP000253551">
    <property type="component" value="Unassembled WGS sequence"/>
</dbReference>
<evidence type="ECO:0000313" key="1">
    <source>
        <dbReference type="EMBL" id="RCH98025.1"/>
    </source>
</evidence>
<gene>
    <name evidence="1" type="ORF">CU098_005688</name>
</gene>
<accession>A0A367K778</accession>
<proteinExistence type="predicted"/>
<evidence type="ECO:0000313" key="2">
    <source>
        <dbReference type="Proteomes" id="UP000253551"/>
    </source>
</evidence>
<reference evidence="1 2" key="1">
    <citation type="journal article" date="2018" name="G3 (Bethesda)">
        <title>Phylogenetic and Phylogenomic Definition of Rhizopus Species.</title>
        <authorList>
            <person name="Gryganskyi A.P."/>
            <person name="Golan J."/>
            <person name="Dolatabadi S."/>
            <person name="Mondo S."/>
            <person name="Robb S."/>
            <person name="Idnurm A."/>
            <person name="Muszewska A."/>
            <person name="Steczkiewicz K."/>
            <person name="Masonjones S."/>
            <person name="Liao H.L."/>
            <person name="Gajdeczka M.T."/>
            <person name="Anike F."/>
            <person name="Vuek A."/>
            <person name="Anishchenko I.M."/>
            <person name="Voigt K."/>
            <person name="de Hoog G.S."/>
            <person name="Smith M.E."/>
            <person name="Heitman J."/>
            <person name="Vilgalys R."/>
            <person name="Stajich J.E."/>
        </authorList>
    </citation>
    <scope>NUCLEOTIDE SEQUENCE [LARGE SCALE GENOMIC DNA]</scope>
    <source>
        <strain evidence="1 2">LSU 92-RS-03</strain>
    </source>
</reference>
<feature type="non-terminal residue" evidence="1">
    <location>
        <position position="56"/>
    </location>
</feature>